<evidence type="ECO:0000313" key="3">
    <source>
        <dbReference type="EMBL" id="QYC12124.1"/>
    </source>
</evidence>
<dbReference type="PANTHER" id="PTHR30373">
    <property type="entry name" value="UPF0603 PROTEIN YGCG"/>
    <property type="match status" value="1"/>
</dbReference>
<keyword evidence="1" id="KW-1133">Transmembrane helix</keyword>
<reference evidence="3 4" key="1">
    <citation type="submission" date="2021-07" db="EMBL/GenBank/DDBJ databases">
        <title>Isolation and characterization of bacteria from a gold mining with a capacity of golden bioaccumulation.</title>
        <authorList>
            <person name="Yang X.J."/>
        </authorList>
    </citation>
    <scope>NUCLEOTIDE SEQUENCE [LARGE SCALE GENOMIC DNA]</scope>
    <source>
        <strain evidence="3 4">Au29</strain>
    </source>
</reference>
<feature type="domain" description="TPM" evidence="2">
    <location>
        <begin position="25"/>
        <end position="148"/>
    </location>
</feature>
<evidence type="ECO:0000256" key="1">
    <source>
        <dbReference type="SAM" id="Phobius"/>
    </source>
</evidence>
<feature type="transmembrane region" description="Helical" evidence="1">
    <location>
        <begin position="175"/>
        <end position="193"/>
    </location>
</feature>
<gene>
    <name evidence="3" type="ORF">KWG56_04050</name>
</gene>
<dbReference type="InterPro" id="IPR007621">
    <property type="entry name" value="TPM_dom"/>
</dbReference>
<keyword evidence="4" id="KW-1185">Reference proteome</keyword>
<dbReference type="Pfam" id="PF04536">
    <property type="entry name" value="TPM_phosphatase"/>
    <property type="match status" value="1"/>
</dbReference>
<organism evidence="3 4">
    <name type="scientific">Brevundimonas nasdae</name>
    <dbReference type="NCBI Taxonomy" id="172043"/>
    <lineage>
        <taxon>Bacteria</taxon>
        <taxon>Pseudomonadati</taxon>
        <taxon>Pseudomonadota</taxon>
        <taxon>Alphaproteobacteria</taxon>
        <taxon>Caulobacterales</taxon>
        <taxon>Caulobacteraceae</taxon>
        <taxon>Brevundimonas</taxon>
    </lineage>
</organism>
<proteinExistence type="predicted"/>
<keyword evidence="1" id="KW-0812">Transmembrane</keyword>
<name>A0ABX8TM69_9CAUL</name>
<dbReference type="PANTHER" id="PTHR30373:SF2">
    <property type="entry name" value="UPF0603 PROTEIN YGCG"/>
    <property type="match status" value="1"/>
</dbReference>
<keyword evidence="1" id="KW-0472">Membrane</keyword>
<evidence type="ECO:0000259" key="2">
    <source>
        <dbReference type="Pfam" id="PF04536"/>
    </source>
</evidence>
<evidence type="ECO:0000313" key="4">
    <source>
        <dbReference type="Proteomes" id="UP000824334"/>
    </source>
</evidence>
<accession>A0ABX8TM69</accession>
<dbReference type="EMBL" id="CP080034">
    <property type="protein sequence ID" value="QYC12124.1"/>
    <property type="molecule type" value="Genomic_DNA"/>
</dbReference>
<sequence length="261" mass="26915">MAALLFALPSMAQSTPTFPALTGRVVDQANLLDPATEQALTEKLATLEAKSSDQLVVVTVNSLQGYEIEDYGYQLGRAWGIGQKQTNNGALLIIAPNEKKVRVEVGYGLEPILTDAFSTLVIQNDILPSFRSGDYQTGITKGVDAIIAQLSLDPAEAQARAAAIAEEQAKVDVPVGPIIFVVLIFLFIFINGVRAAGRGRRTGRDGFGSILLWAASEALRNSDRNDRGGGWGGGGGGFGGGGGGFGGGGGSFGGGGASGGW</sequence>
<protein>
    <submittedName>
        <fullName evidence="3">TPM domain-containing protein</fullName>
    </submittedName>
</protein>
<dbReference type="Proteomes" id="UP000824334">
    <property type="component" value="Chromosome"/>
</dbReference>